<evidence type="ECO:0000259" key="4">
    <source>
        <dbReference type="PROSITE" id="PS51755"/>
    </source>
</evidence>
<dbReference type="PRINTS" id="PR00364">
    <property type="entry name" value="DISEASERSIST"/>
</dbReference>
<dbReference type="InterPro" id="IPR001867">
    <property type="entry name" value="OmpR/PhoB-type_DNA-bd"/>
</dbReference>
<comment type="similarity">
    <text evidence="1">Belongs to the AfsR/DnrI/RedD regulatory family.</text>
</comment>
<dbReference type="Gene3D" id="1.10.10.10">
    <property type="entry name" value="Winged helix-like DNA-binding domain superfamily/Winged helix DNA-binding domain"/>
    <property type="match status" value="1"/>
</dbReference>
<dbReference type="Pfam" id="PF13401">
    <property type="entry name" value="AAA_22"/>
    <property type="match status" value="1"/>
</dbReference>
<dbReference type="GO" id="GO:0006355">
    <property type="term" value="P:regulation of DNA-templated transcription"/>
    <property type="evidence" value="ECO:0007669"/>
    <property type="project" value="InterPro"/>
</dbReference>
<evidence type="ECO:0000313" key="6">
    <source>
        <dbReference type="Proteomes" id="UP000287547"/>
    </source>
</evidence>
<dbReference type="InterPro" id="IPR005158">
    <property type="entry name" value="BTAD"/>
</dbReference>
<dbReference type="Pfam" id="PF03704">
    <property type="entry name" value="BTAD"/>
    <property type="match status" value="1"/>
</dbReference>
<dbReference type="Gene3D" id="3.40.50.300">
    <property type="entry name" value="P-loop containing nucleotide triphosphate hydrolases"/>
    <property type="match status" value="1"/>
</dbReference>
<keyword evidence="2 3" id="KW-0238">DNA-binding</keyword>
<feature type="domain" description="OmpR/PhoB-type" evidence="4">
    <location>
        <begin position="1"/>
        <end position="94"/>
    </location>
</feature>
<dbReference type="SMART" id="SM01043">
    <property type="entry name" value="BTAD"/>
    <property type="match status" value="1"/>
</dbReference>
<evidence type="ECO:0000313" key="5">
    <source>
        <dbReference type="EMBL" id="RSM82140.1"/>
    </source>
</evidence>
<dbReference type="InterPro" id="IPR027417">
    <property type="entry name" value="P-loop_NTPase"/>
</dbReference>
<dbReference type="SUPFAM" id="SSF46894">
    <property type="entry name" value="C-terminal effector domain of the bipartite response regulators"/>
    <property type="match status" value="1"/>
</dbReference>
<dbReference type="SUPFAM" id="SSF52540">
    <property type="entry name" value="P-loop containing nucleoside triphosphate hydrolases"/>
    <property type="match status" value="1"/>
</dbReference>
<dbReference type="InterPro" id="IPR036388">
    <property type="entry name" value="WH-like_DNA-bd_sf"/>
</dbReference>
<dbReference type="SUPFAM" id="SSF48452">
    <property type="entry name" value="TPR-like"/>
    <property type="match status" value="2"/>
</dbReference>
<reference evidence="5 6" key="1">
    <citation type="submission" date="2018-05" db="EMBL/GenBank/DDBJ databases">
        <title>Evolution of GPA BGCs.</title>
        <authorList>
            <person name="Waglechner N."/>
            <person name="Wright G.D."/>
        </authorList>
    </citation>
    <scope>NUCLEOTIDE SEQUENCE [LARGE SCALE GENOMIC DNA]</scope>
    <source>
        <strain evidence="5 6">A82846</strain>
    </source>
</reference>
<comment type="caution">
    <text evidence="5">The sequence shown here is derived from an EMBL/GenBank/DDBJ whole genome shotgun (WGS) entry which is preliminary data.</text>
</comment>
<dbReference type="PANTHER" id="PTHR47691">
    <property type="entry name" value="REGULATOR-RELATED"/>
    <property type="match status" value="1"/>
</dbReference>
<protein>
    <submittedName>
        <fullName evidence="5">AfsR/SARP family transcriptional regulator</fullName>
    </submittedName>
</protein>
<dbReference type="Gene3D" id="1.25.40.10">
    <property type="entry name" value="Tetratricopeptide repeat domain"/>
    <property type="match status" value="2"/>
</dbReference>
<dbReference type="GO" id="GO:0003677">
    <property type="term" value="F:DNA binding"/>
    <property type="evidence" value="ECO:0007669"/>
    <property type="project" value="UniProtKB-UniRule"/>
</dbReference>
<dbReference type="InterPro" id="IPR058852">
    <property type="entry name" value="HTH_77"/>
</dbReference>
<dbReference type="GO" id="GO:0016887">
    <property type="term" value="F:ATP hydrolysis activity"/>
    <property type="evidence" value="ECO:0007669"/>
    <property type="project" value="InterPro"/>
</dbReference>
<organism evidence="5 6">
    <name type="scientific">Kibdelosporangium aridum</name>
    <dbReference type="NCBI Taxonomy" id="2030"/>
    <lineage>
        <taxon>Bacteria</taxon>
        <taxon>Bacillati</taxon>
        <taxon>Actinomycetota</taxon>
        <taxon>Actinomycetes</taxon>
        <taxon>Pseudonocardiales</taxon>
        <taxon>Pseudonocardiaceae</taxon>
        <taxon>Kibdelosporangium</taxon>
    </lineage>
</organism>
<dbReference type="PANTHER" id="PTHR47691:SF3">
    <property type="entry name" value="HTH-TYPE TRANSCRIPTIONAL REGULATOR RV0890C-RELATED"/>
    <property type="match status" value="1"/>
</dbReference>
<dbReference type="PROSITE" id="PS51755">
    <property type="entry name" value="OMPR_PHOB"/>
    <property type="match status" value="1"/>
</dbReference>
<dbReference type="SMART" id="SM00862">
    <property type="entry name" value="Trans_reg_C"/>
    <property type="match status" value="1"/>
</dbReference>
<dbReference type="InterPro" id="IPR016032">
    <property type="entry name" value="Sig_transdc_resp-reg_C-effctor"/>
</dbReference>
<dbReference type="InterPro" id="IPR011990">
    <property type="entry name" value="TPR-like_helical_dom_sf"/>
</dbReference>
<dbReference type="GO" id="GO:0000160">
    <property type="term" value="P:phosphorelay signal transduction system"/>
    <property type="evidence" value="ECO:0007669"/>
    <property type="project" value="InterPro"/>
</dbReference>
<gene>
    <name evidence="5" type="ORF">DMH04_25970</name>
</gene>
<evidence type="ECO:0000256" key="1">
    <source>
        <dbReference type="ARBA" id="ARBA00005820"/>
    </source>
</evidence>
<dbReference type="OrthoDB" id="9812579at2"/>
<dbReference type="Pfam" id="PF00486">
    <property type="entry name" value="Trans_reg_C"/>
    <property type="match status" value="1"/>
</dbReference>
<dbReference type="InterPro" id="IPR049945">
    <property type="entry name" value="AAA_22"/>
</dbReference>
<accession>A0A428Z5M8</accession>
<dbReference type="Pfam" id="PF25872">
    <property type="entry name" value="HTH_77"/>
    <property type="match status" value="1"/>
</dbReference>
<feature type="DNA-binding region" description="OmpR/PhoB-type" evidence="3">
    <location>
        <begin position="1"/>
        <end position="94"/>
    </location>
</feature>
<dbReference type="EMBL" id="QHKI01000023">
    <property type="protein sequence ID" value="RSM82140.1"/>
    <property type="molecule type" value="Genomic_DNA"/>
</dbReference>
<evidence type="ECO:0000256" key="3">
    <source>
        <dbReference type="PROSITE-ProRule" id="PRU01091"/>
    </source>
</evidence>
<dbReference type="CDD" id="cd15831">
    <property type="entry name" value="BTAD"/>
    <property type="match status" value="1"/>
</dbReference>
<dbReference type="AlphaFoldDB" id="A0A428Z5M8"/>
<dbReference type="Proteomes" id="UP000287547">
    <property type="component" value="Unassembled WGS sequence"/>
</dbReference>
<name>A0A428Z5M8_KIBAR</name>
<evidence type="ECO:0000256" key="2">
    <source>
        <dbReference type="ARBA" id="ARBA00023125"/>
    </source>
</evidence>
<proteinExistence type="inferred from homology"/>
<sequence>MLGDVRVAVLGPLRLTDTADQEIEVGGPRLRMLLVRLALEANRIVPTEALIDSLWGTQPPVDATNALQSLVSRLRKTGLAKRIESYPAGYSLAATEVDVDTFERLAAEGGRLLKQNDVVQAAEVLTRALDLWRGPALVDVADAPFTAAAVARLAEVRLTALEDRIEADIRRGHEVIVELQALAREHPLRERLTALLIRALRKAGRQADALAAYETARQNLATELGVDPSPELQEAHLALLRSTPAEVPNNGSRLPAQLTSFVGRGQELSELEGMLARDRLITLVGPGGAGKTRLATEAASRTVDRVWFVHLAGLREAVDVPAALVTELGLGDPAVTENPRSWHRSVDVTTRLLDALEDRSELIVLDNCEHVVSAVAHLTETLLAGCPRLRILTTSREPLAITGETLFPVGPLELPEENASARQAVERAAVRLFLDRARSVRPGFTVDESNVVDVVSICRQLDGLPLALELAAARLRSMTVGQVAERLDDRFRLLAGGSRTSLPRHQTLGAVVEWSWSLLTEAEQTLASRLSVFANPSTLDAITAVCADDRLPAHDVLYVLASLVEKSLVEAGEGPDGPPRYRMLQTIKAFAAERLVDTERVMTRFAGWVMAATEHADPLLRGPDQVQWLRMLDAERENVVAAVRYAVDRGDAETSYRIVHSWAWYWLVRQGIFGETLTEQILPIGRMLQIEDRAPQHTVVLIRMLSVLGGVEEPRWHEIARIVELCRAGYEKASPLTVLMEATGLGMLGDFAAAGVAFRRALRNPDPWARASVVLGGAIMAENLGQVEQSMRWHTAAIRRFRKIGDRWGLAMALNALAVHRSTMGDMAGAIELHTEARMLELELGQLPDPAMTSSRLAEQYYRLGDLDRARSELERLVTLTVENGQRAVTMAVLVRLSLVARASGDLAGAWAHVAAARRELRHWPENLSDPFSGWIGIAEGLLLVSEGDLARAKAVVAEALEVTTSGIGYITEARRDLQKNRLIAAEALEAFQQGAIYMRDAQGIADVGECLAVVVAAEGDLTAAARILGASAAIAGALDVGSPENRALLDKFGPAEHEILAAARKLPPDEAIVVLKQGVSAPPAETP</sequence>